<evidence type="ECO:0000313" key="1">
    <source>
        <dbReference type="EMBL" id="OIQ94820.1"/>
    </source>
</evidence>
<accession>A0A1J5RRW4</accession>
<name>A0A1J5RRW4_9ZZZZ</name>
<protein>
    <submittedName>
        <fullName evidence="1">Uncharacterized protein</fullName>
    </submittedName>
</protein>
<organism evidence="1">
    <name type="scientific">mine drainage metagenome</name>
    <dbReference type="NCBI Taxonomy" id="410659"/>
    <lineage>
        <taxon>unclassified sequences</taxon>
        <taxon>metagenomes</taxon>
        <taxon>ecological metagenomes</taxon>
    </lineage>
</organism>
<reference evidence="1" key="1">
    <citation type="submission" date="2016-10" db="EMBL/GenBank/DDBJ databases">
        <title>Sequence of Gallionella enrichment culture.</title>
        <authorList>
            <person name="Poehlein A."/>
            <person name="Muehling M."/>
            <person name="Daniel R."/>
        </authorList>
    </citation>
    <scope>NUCLEOTIDE SEQUENCE</scope>
</reference>
<gene>
    <name evidence="1" type="ORF">GALL_231750</name>
</gene>
<dbReference type="AlphaFoldDB" id="A0A1J5RRW4"/>
<proteinExistence type="predicted"/>
<dbReference type="EMBL" id="MLJW01000178">
    <property type="protein sequence ID" value="OIQ94820.1"/>
    <property type="molecule type" value="Genomic_DNA"/>
</dbReference>
<comment type="caution">
    <text evidence="1">The sequence shown here is derived from an EMBL/GenBank/DDBJ whole genome shotgun (WGS) entry which is preliminary data.</text>
</comment>
<sequence>MVGNGIHETLIAEQPVEFLSDVIEQIRLGFRDFFAQFWPTINHIYDVLDIMAPAIIPGTSIIKGL</sequence>